<dbReference type="InterPro" id="IPR036388">
    <property type="entry name" value="WH-like_DNA-bd_sf"/>
</dbReference>
<evidence type="ECO:0000256" key="1">
    <source>
        <dbReference type="ARBA" id="ARBA00023015"/>
    </source>
</evidence>
<evidence type="ECO:0000256" key="2">
    <source>
        <dbReference type="ARBA" id="ARBA00023125"/>
    </source>
</evidence>
<evidence type="ECO:0000259" key="4">
    <source>
        <dbReference type="PROSITE" id="PS50995"/>
    </source>
</evidence>
<dbReference type="Gene3D" id="1.10.10.10">
    <property type="entry name" value="Winged helix-like DNA-binding domain superfamily/Winged helix DNA-binding domain"/>
    <property type="match status" value="1"/>
</dbReference>
<protein>
    <submittedName>
        <fullName evidence="5">Transcriptional regulator, MarR family</fullName>
    </submittedName>
</protein>
<keyword evidence="2" id="KW-0238">DNA-binding</keyword>
<organism evidence="5">
    <name type="scientific">uncultured Desulfobacteraceae bacterium</name>
    <dbReference type="NCBI Taxonomy" id="218296"/>
    <lineage>
        <taxon>Bacteria</taxon>
        <taxon>Pseudomonadati</taxon>
        <taxon>Thermodesulfobacteriota</taxon>
        <taxon>Desulfobacteria</taxon>
        <taxon>Desulfobacterales</taxon>
        <taxon>Desulfobacteraceae</taxon>
        <taxon>environmental samples</taxon>
    </lineage>
</organism>
<dbReference type="PROSITE" id="PS01117">
    <property type="entry name" value="HTH_MARR_1"/>
    <property type="match status" value="1"/>
</dbReference>
<dbReference type="SUPFAM" id="SSF46785">
    <property type="entry name" value="Winged helix' DNA-binding domain"/>
    <property type="match status" value="1"/>
</dbReference>
<name>A0A484HIZ3_9BACT</name>
<reference evidence="5" key="1">
    <citation type="submission" date="2019-01" db="EMBL/GenBank/DDBJ databases">
        <authorList>
            <consortium name="Genoscope - CEA"/>
            <person name="William W."/>
        </authorList>
    </citation>
    <scope>NUCLEOTIDE SEQUENCE</scope>
    <source>
        <strain evidence="5">CR-1</strain>
    </source>
</reference>
<dbReference type="InterPro" id="IPR000835">
    <property type="entry name" value="HTH_MarR-typ"/>
</dbReference>
<dbReference type="AlphaFoldDB" id="A0A484HIZ3"/>
<dbReference type="InterPro" id="IPR036390">
    <property type="entry name" value="WH_DNA-bd_sf"/>
</dbReference>
<dbReference type="PANTHER" id="PTHR42756">
    <property type="entry name" value="TRANSCRIPTIONAL REGULATOR, MARR"/>
    <property type="match status" value="1"/>
</dbReference>
<evidence type="ECO:0000313" key="5">
    <source>
        <dbReference type="EMBL" id="VEN74443.1"/>
    </source>
</evidence>
<dbReference type="SMART" id="SM00347">
    <property type="entry name" value="HTH_MARR"/>
    <property type="match status" value="1"/>
</dbReference>
<dbReference type="Pfam" id="PF01047">
    <property type="entry name" value="MarR"/>
    <property type="match status" value="1"/>
</dbReference>
<gene>
    <name evidence="5" type="ORF">EPICR_40022</name>
</gene>
<dbReference type="PROSITE" id="PS50995">
    <property type="entry name" value="HTH_MARR_2"/>
    <property type="match status" value="1"/>
</dbReference>
<dbReference type="PANTHER" id="PTHR42756:SF1">
    <property type="entry name" value="TRANSCRIPTIONAL REPRESSOR OF EMRAB OPERON"/>
    <property type="match status" value="1"/>
</dbReference>
<dbReference type="InterPro" id="IPR023187">
    <property type="entry name" value="Tscrpt_reg_MarR-type_CS"/>
</dbReference>
<dbReference type="PRINTS" id="PR00598">
    <property type="entry name" value="HTHMARR"/>
</dbReference>
<feature type="domain" description="HTH marR-type" evidence="4">
    <location>
        <begin position="8"/>
        <end position="140"/>
    </location>
</feature>
<accession>A0A484HIZ3</accession>
<dbReference type="GO" id="GO:0003677">
    <property type="term" value="F:DNA binding"/>
    <property type="evidence" value="ECO:0007669"/>
    <property type="project" value="UniProtKB-KW"/>
</dbReference>
<sequence>MKTDQILSNDVLIALRKIIQAIDLHSRELVRRYGLTGPQLVVLQEIFNNHTLSVGNLSRAVSLKHATVTGILKRLEKQGYILRKKDITDKRCVNVYITEKGKKIIESAPTPLQEHFVENYNKLKSWEKHMVLSSLQRIVEMMEARSIDASPFLATGPIKISK</sequence>
<proteinExistence type="predicted"/>
<keyword evidence="3" id="KW-0804">Transcription</keyword>
<evidence type="ECO:0000256" key="3">
    <source>
        <dbReference type="ARBA" id="ARBA00023163"/>
    </source>
</evidence>
<dbReference type="EMBL" id="CAACVI010000034">
    <property type="protein sequence ID" value="VEN74443.1"/>
    <property type="molecule type" value="Genomic_DNA"/>
</dbReference>
<dbReference type="GO" id="GO:0003700">
    <property type="term" value="F:DNA-binding transcription factor activity"/>
    <property type="evidence" value="ECO:0007669"/>
    <property type="project" value="InterPro"/>
</dbReference>
<keyword evidence="1" id="KW-0805">Transcription regulation</keyword>